<comment type="caution">
    <text evidence="1">The sequence shown here is derived from an EMBL/GenBank/DDBJ whole genome shotgun (WGS) entry which is preliminary data.</text>
</comment>
<dbReference type="AlphaFoldDB" id="A0A834LSC4"/>
<protein>
    <submittedName>
        <fullName evidence="1">Uncharacterized protein</fullName>
    </submittedName>
</protein>
<sequence length="213" mass="24153">MKQANVDEEEYWKAKSKVAWLRHGDKNTAFFYSKTVQKRANNRIHGLEDKDGVWTYKNSEVESIICDYFQHMFSSSIPSSIKEVIQGVQLKVTAEMNARLIRLIYIGEVKTALFQMKPSTTPGADEAVHNPKARRNDSGILSEIMRCGGEGDYGAIRIFMYSGKLLKGMIHMHIVLIPKVKCPVNMTQLRPISLCNVAYKIMAKALANRLNKV</sequence>
<reference evidence="1" key="1">
    <citation type="submission" date="2019-11" db="EMBL/GenBank/DDBJ databases">
        <authorList>
            <person name="Liu Y."/>
            <person name="Hou J."/>
            <person name="Li T.-Q."/>
            <person name="Guan C.-H."/>
            <person name="Wu X."/>
            <person name="Wu H.-Z."/>
            <person name="Ling F."/>
            <person name="Zhang R."/>
            <person name="Shi X.-G."/>
            <person name="Ren J.-P."/>
            <person name="Chen E.-F."/>
            <person name="Sun J.-M."/>
        </authorList>
    </citation>
    <scope>NUCLEOTIDE SEQUENCE</scope>
    <source>
        <strain evidence="1">Adult_tree_wgs_1</strain>
        <tissue evidence="1">Leaves</tissue>
    </source>
</reference>
<dbReference type="Proteomes" id="UP000626092">
    <property type="component" value="Unassembled WGS sequence"/>
</dbReference>
<evidence type="ECO:0000313" key="2">
    <source>
        <dbReference type="Proteomes" id="UP000626092"/>
    </source>
</evidence>
<keyword evidence="2" id="KW-1185">Reference proteome</keyword>
<evidence type="ECO:0000313" key="1">
    <source>
        <dbReference type="EMBL" id="KAF7146113.1"/>
    </source>
</evidence>
<dbReference type="OrthoDB" id="1935089at2759"/>
<dbReference type="EMBL" id="WJXA01000004">
    <property type="protein sequence ID" value="KAF7146113.1"/>
    <property type="molecule type" value="Genomic_DNA"/>
</dbReference>
<accession>A0A834LSC4</accession>
<gene>
    <name evidence="1" type="ORF">RHSIM_Rhsim04G0139600</name>
</gene>
<organism evidence="1 2">
    <name type="scientific">Rhododendron simsii</name>
    <name type="common">Sims's rhododendron</name>
    <dbReference type="NCBI Taxonomy" id="118357"/>
    <lineage>
        <taxon>Eukaryota</taxon>
        <taxon>Viridiplantae</taxon>
        <taxon>Streptophyta</taxon>
        <taxon>Embryophyta</taxon>
        <taxon>Tracheophyta</taxon>
        <taxon>Spermatophyta</taxon>
        <taxon>Magnoliopsida</taxon>
        <taxon>eudicotyledons</taxon>
        <taxon>Gunneridae</taxon>
        <taxon>Pentapetalae</taxon>
        <taxon>asterids</taxon>
        <taxon>Ericales</taxon>
        <taxon>Ericaceae</taxon>
        <taxon>Ericoideae</taxon>
        <taxon>Rhodoreae</taxon>
        <taxon>Rhododendron</taxon>
    </lineage>
</organism>
<name>A0A834LSC4_RHOSS</name>
<proteinExistence type="predicted"/>